<feature type="transmembrane region" description="Helical" evidence="6">
    <location>
        <begin position="213"/>
        <end position="231"/>
    </location>
</feature>
<feature type="transmembrane region" description="Helical" evidence="6">
    <location>
        <begin position="20"/>
        <end position="44"/>
    </location>
</feature>
<dbReference type="OrthoDB" id="9803065at2"/>
<dbReference type="InterPro" id="IPR051790">
    <property type="entry name" value="Cytochrome_c-biogenesis_DsbD"/>
</dbReference>
<reference evidence="8 9" key="1">
    <citation type="submission" date="2019-03" db="EMBL/GenBank/DDBJ databases">
        <title>Three New Species of Nocardioides, Nocardioides euryhalodurans sp. nov., Nocardioides seonyuensis sp. nov. and Nocardioides eburneoflavus sp. nov., Iolated from Soil.</title>
        <authorList>
            <person name="Roh S.G."/>
            <person name="Lee C."/>
            <person name="Kim M.-K."/>
            <person name="Kim S.B."/>
        </authorList>
    </citation>
    <scope>NUCLEOTIDE SEQUENCE [LARGE SCALE GENOMIC DNA]</scope>
    <source>
        <strain evidence="8 9">MMS17-SY117</strain>
    </source>
</reference>
<evidence type="ECO:0000256" key="3">
    <source>
        <dbReference type="ARBA" id="ARBA00022692"/>
    </source>
</evidence>
<comment type="similarity">
    <text evidence="2">Belongs to the DsbD family.</text>
</comment>
<accession>A0A4P7GLE4</accession>
<dbReference type="InterPro" id="IPR003834">
    <property type="entry name" value="Cyt_c_assmbl_TM_dom"/>
</dbReference>
<gene>
    <name evidence="8" type="ORF">EXE57_09685</name>
</gene>
<dbReference type="Pfam" id="PF02683">
    <property type="entry name" value="DsbD_TM"/>
    <property type="match status" value="1"/>
</dbReference>
<keyword evidence="9" id="KW-1185">Reference proteome</keyword>
<sequence length="249" mass="26211">MADWFSSTAASGSLALAIPVALVAGLVSFFSPCVIPLLPGYLSYATGLSGADLEEAKRGRMLAGSLLFVLGFSTVFVALGTLSGALGSWLVTWQREITVVLGVVTILLGLAFAGLVPWLQRDWRLHRVPAVGLAAAPLLGLLFGLGWTPCIGPTLGVITTLSINEATAGRGALLSACYALGLGLPFVIAGLAYRRALGAFGWIRRHQQWVTRAGGLMLVAVGVLLVTGWWGDLVTWIQLRFVSSFETSV</sequence>
<name>A0A4P7GLE4_9ACTN</name>
<feature type="transmembrane region" description="Helical" evidence="6">
    <location>
        <begin position="168"/>
        <end position="193"/>
    </location>
</feature>
<evidence type="ECO:0000259" key="7">
    <source>
        <dbReference type="Pfam" id="PF02683"/>
    </source>
</evidence>
<dbReference type="RefSeq" id="WP_135076946.1">
    <property type="nucleotide sequence ID" value="NZ_CP038267.1"/>
</dbReference>
<evidence type="ECO:0000256" key="5">
    <source>
        <dbReference type="ARBA" id="ARBA00023136"/>
    </source>
</evidence>
<evidence type="ECO:0000313" key="9">
    <source>
        <dbReference type="Proteomes" id="UP000294894"/>
    </source>
</evidence>
<organism evidence="8 9">
    <name type="scientific">Nocardioides euryhalodurans</name>
    <dbReference type="NCBI Taxonomy" id="2518370"/>
    <lineage>
        <taxon>Bacteria</taxon>
        <taxon>Bacillati</taxon>
        <taxon>Actinomycetota</taxon>
        <taxon>Actinomycetes</taxon>
        <taxon>Propionibacteriales</taxon>
        <taxon>Nocardioidaceae</taxon>
        <taxon>Nocardioides</taxon>
    </lineage>
</organism>
<feature type="domain" description="Cytochrome C biogenesis protein transmembrane" evidence="7">
    <location>
        <begin position="16"/>
        <end position="226"/>
    </location>
</feature>
<feature type="transmembrane region" description="Helical" evidence="6">
    <location>
        <begin position="65"/>
        <end position="91"/>
    </location>
</feature>
<evidence type="ECO:0000256" key="6">
    <source>
        <dbReference type="SAM" id="Phobius"/>
    </source>
</evidence>
<dbReference type="EMBL" id="CP038267">
    <property type="protein sequence ID" value="QBR92521.1"/>
    <property type="molecule type" value="Genomic_DNA"/>
</dbReference>
<dbReference type="AlphaFoldDB" id="A0A4P7GLE4"/>
<keyword evidence="3 6" id="KW-0812">Transmembrane</keyword>
<dbReference type="PANTHER" id="PTHR31272">
    <property type="entry name" value="CYTOCHROME C-TYPE BIOGENESIS PROTEIN HI_1454-RELATED"/>
    <property type="match status" value="1"/>
</dbReference>
<protein>
    <submittedName>
        <fullName evidence="8">Cytochrome c biogenesis protein CcdA</fullName>
    </submittedName>
</protein>
<evidence type="ECO:0000256" key="4">
    <source>
        <dbReference type="ARBA" id="ARBA00022989"/>
    </source>
</evidence>
<dbReference type="GO" id="GO:0017004">
    <property type="term" value="P:cytochrome complex assembly"/>
    <property type="evidence" value="ECO:0007669"/>
    <property type="project" value="InterPro"/>
</dbReference>
<dbReference type="GO" id="GO:0016020">
    <property type="term" value="C:membrane"/>
    <property type="evidence" value="ECO:0007669"/>
    <property type="project" value="UniProtKB-SubCell"/>
</dbReference>
<feature type="transmembrane region" description="Helical" evidence="6">
    <location>
        <begin position="97"/>
        <end position="116"/>
    </location>
</feature>
<dbReference type="KEGG" id="noy:EXE57_09685"/>
<evidence type="ECO:0000256" key="1">
    <source>
        <dbReference type="ARBA" id="ARBA00004141"/>
    </source>
</evidence>
<dbReference type="Proteomes" id="UP000294894">
    <property type="component" value="Chromosome"/>
</dbReference>
<evidence type="ECO:0000313" key="8">
    <source>
        <dbReference type="EMBL" id="QBR92521.1"/>
    </source>
</evidence>
<keyword evidence="5 6" id="KW-0472">Membrane</keyword>
<proteinExistence type="inferred from homology"/>
<keyword evidence="4 6" id="KW-1133">Transmembrane helix</keyword>
<dbReference type="PANTHER" id="PTHR31272:SF4">
    <property type="entry name" value="CYTOCHROME C-TYPE BIOGENESIS PROTEIN HI_1454-RELATED"/>
    <property type="match status" value="1"/>
</dbReference>
<comment type="subcellular location">
    <subcellularLocation>
        <location evidence="1">Membrane</location>
        <topology evidence="1">Multi-pass membrane protein</topology>
    </subcellularLocation>
</comment>
<evidence type="ECO:0000256" key="2">
    <source>
        <dbReference type="ARBA" id="ARBA00006143"/>
    </source>
</evidence>